<evidence type="ECO:0000313" key="6">
    <source>
        <dbReference type="EMBL" id="QNP50627.1"/>
    </source>
</evidence>
<feature type="transmembrane region" description="Helical" evidence="5">
    <location>
        <begin position="52"/>
        <end position="79"/>
    </location>
</feature>
<evidence type="ECO:0000256" key="3">
    <source>
        <dbReference type="ARBA" id="ARBA00022989"/>
    </source>
</evidence>
<reference evidence="6 7" key="1">
    <citation type="submission" date="2020-08" db="EMBL/GenBank/DDBJ databases">
        <title>Genome sequence of Diaphorobacter aerolatus KACC 16536T.</title>
        <authorList>
            <person name="Hyun D.-W."/>
            <person name="Bae J.-W."/>
        </authorList>
    </citation>
    <scope>NUCLEOTIDE SEQUENCE [LARGE SCALE GENOMIC DNA]</scope>
    <source>
        <strain evidence="6 7">KACC 16536</strain>
    </source>
</reference>
<name>A0A7H0GQR1_9BURK</name>
<accession>A0A7H0GQR1</accession>
<keyword evidence="2 5" id="KW-0812">Transmembrane</keyword>
<dbReference type="Gene3D" id="1.20.120.550">
    <property type="entry name" value="Membrane associated eicosanoid/glutathione metabolism-like domain"/>
    <property type="match status" value="1"/>
</dbReference>
<evidence type="ECO:0000256" key="1">
    <source>
        <dbReference type="ARBA" id="ARBA00004370"/>
    </source>
</evidence>
<dbReference type="KEGG" id="daer:H9K75_20240"/>
<proteinExistence type="predicted"/>
<dbReference type="InterPro" id="IPR023352">
    <property type="entry name" value="MAPEG-like_dom_sf"/>
</dbReference>
<dbReference type="SUPFAM" id="SSF161084">
    <property type="entry name" value="MAPEG domain-like"/>
    <property type="match status" value="1"/>
</dbReference>
<evidence type="ECO:0000313" key="7">
    <source>
        <dbReference type="Proteomes" id="UP000516028"/>
    </source>
</evidence>
<sequence>MFMILHLAFRRVRAFLRREARIDQFALGESGPLSQQVILANRNYMNLLEMPILFYVVGVMAYAAGIEATWFVALAWTYVALRVLHSIVHVTYNHVLHRFALFAASNVVLVGMWLLLAIQLHARGS</sequence>
<dbReference type="Proteomes" id="UP000516028">
    <property type="component" value="Chromosome"/>
</dbReference>
<keyword evidence="7" id="KW-1185">Reference proteome</keyword>
<protein>
    <submittedName>
        <fullName evidence="6">MAPEG family protein</fullName>
    </submittedName>
</protein>
<dbReference type="GO" id="GO:0016020">
    <property type="term" value="C:membrane"/>
    <property type="evidence" value="ECO:0007669"/>
    <property type="project" value="UniProtKB-SubCell"/>
</dbReference>
<comment type="subcellular location">
    <subcellularLocation>
        <location evidence="1">Membrane</location>
    </subcellularLocation>
</comment>
<evidence type="ECO:0000256" key="5">
    <source>
        <dbReference type="SAM" id="Phobius"/>
    </source>
</evidence>
<evidence type="ECO:0000256" key="4">
    <source>
        <dbReference type="ARBA" id="ARBA00023136"/>
    </source>
</evidence>
<feature type="transmembrane region" description="Helical" evidence="5">
    <location>
        <begin position="99"/>
        <end position="118"/>
    </location>
</feature>
<keyword evidence="4 5" id="KW-0472">Membrane</keyword>
<keyword evidence="3 5" id="KW-1133">Transmembrane helix</keyword>
<evidence type="ECO:0000256" key="2">
    <source>
        <dbReference type="ARBA" id="ARBA00022692"/>
    </source>
</evidence>
<dbReference type="Pfam" id="PF01124">
    <property type="entry name" value="MAPEG"/>
    <property type="match status" value="1"/>
</dbReference>
<dbReference type="AlphaFoldDB" id="A0A7H0GQR1"/>
<dbReference type="EMBL" id="CP060783">
    <property type="protein sequence ID" value="QNP50627.1"/>
    <property type="molecule type" value="Genomic_DNA"/>
</dbReference>
<gene>
    <name evidence="6" type="ORF">H9K75_20240</name>
</gene>
<organism evidence="6 7">
    <name type="scientific">Diaphorobacter aerolatus</name>
    <dbReference type="NCBI Taxonomy" id="1288495"/>
    <lineage>
        <taxon>Bacteria</taxon>
        <taxon>Pseudomonadati</taxon>
        <taxon>Pseudomonadota</taxon>
        <taxon>Betaproteobacteria</taxon>
        <taxon>Burkholderiales</taxon>
        <taxon>Comamonadaceae</taxon>
        <taxon>Diaphorobacter</taxon>
    </lineage>
</organism>
<dbReference type="InterPro" id="IPR001129">
    <property type="entry name" value="Membr-assoc_MAPEG"/>
</dbReference>